<sequence length="193" mass="21419">LWGGEARGHPTTTSRGEGKRNKEEKSMGGGRKQLHTTQTGSDLKEQGLKGRIAVTKSLLRPANIQKYLKFKVLWMDESKFQLFSQHHRVSVHRKAGERFDAGCVVPTAKHDGDSIMVWGSICGNGTGELVKIYGVMNKKVYQNILVHDGIPSGLNLIGCGFIDQEDNDPKHTSKLCTDDWTKINESGILELMD</sequence>
<dbReference type="OMA" id="RPANIQK"/>
<dbReference type="GeneTree" id="ENSGT01060000251640"/>
<feature type="compositionally biased region" description="Basic and acidic residues" evidence="1">
    <location>
        <begin position="16"/>
        <end position="26"/>
    </location>
</feature>
<dbReference type="Ensembl" id="ENSAPET00000033432.1">
    <property type="protein sequence ID" value="ENSAPEP00000032569.1"/>
    <property type="gene ID" value="ENSAPEG00000023141.1"/>
</dbReference>
<reference evidence="2" key="3">
    <citation type="submission" date="2025-09" db="UniProtKB">
        <authorList>
            <consortium name="Ensembl"/>
        </authorList>
    </citation>
    <scope>IDENTIFICATION</scope>
</reference>
<dbReference type="Gene3D" id="3.30.420.10">
    <property type="entry name" value="Ribonuclease H-like superfamily/Ribonuclease H"/>
    <property type="match status" value="1"/>
</dbReference>
<evidence type="ECO:0000313" key="2">
    <source>
        <dbReference type="Ensembl" id="ENSAPEP00000032569.1"/>
    </source>
</evidence>
<dbReference type="STRING" id="161767.ENSAPEP00000032569"/>
<evidence type="ECO:0000313" key="3">
    <source>
        <dbReference type="Proteomes" id="UP000265080"/>
    </source>
</evidence>
<keyword evidence="3" id="KW-1185">Reference proteome</keyword>
<dbReference type="InterPro" id="IPR036397">
    <property type="entry name" value="RNaseH_sf"/>
</dbReference>
<dbReference type="GO" id="GO:0003676">
    <property type="term" value="F:nucleic acid binding"/>
    <property type="evidence" value="ECO:0007669"/>
    <property type="project" value="InterPro"/>
</dbReference>
<protein>
    <submittedName>
        <fullName evidence="2">Uncharacterized protein</fullName>
    </submittedName>
</protein>
<organism evidence="2 3">
    <name type="scientific">Amphiprion percula</name>
    <name type="common">Orange clownfish</name>
    <name type="synonym">Lutjanus percula</name>
    <dbReference type="NCBI Taxonomy" id="161767"/>
    <lineage>
        <taxon>Eukaryota</taxon>
        <taxon>Metazoa</taxon>
        <taxon>Chordata</taxon>
        <taxon>Craniata</taxon>
        <taxon>Vertebrata</taxon>
        <taxon>Euteleostomi</taxon>
        <taxon>Actinopterygii</taxon>
        <taxon>Neopterygii</taxon>
        <taxon>Teleostei</taxon>
        <taxon>Neoteleostei</taxon>
        <taxon>Acanthomorphata</taxon>
        <taxon>Ovalentaria</taxon>
        <taxon>Pomacentridae</taxon>
        <taxon>Amphiprion</taxon>
    </lineage>
</organism>
<evidence type="ECO:0000256" key="1">
    <source>
        <dbReference type="SAM" id="MobiDB-lite"/>
    </source>
</evidence>
<proteinExistence type="predicted"/>
<feature type="region of interest" description="Disordered" evidence="1">
    <location>
        <begin position="1"/>
        <end position="42"/>
    </location>
</feature>
<dbReference type="Proteomes" id="UP000265080">
    <property type="component" value="Chromosome 5"/>
</dbReference>
<dbReference type="AlphaFoldDB" id="A0A3P8U5F7"/>
<reference evidence="2 3" key="1">
    <citation type="submission" date="2018-03" db="EMBL/GenBank/DDBJ databases">
        <title>Finding Nemo's genes: A chromosome-scale reference assembly of the genome of the orange clownfish Amphiprion percula.</title>
        <authorList>
            <person name="Lehmann R."/>
        </authorList>
    </citation>
    <scope>NUCLEOTIDE SEQUENCE</scope>
</reference>
<accession>A0A3P8U5F7</accession>
<name>A0A3P8U5F7_AMPPE</name>
<reference evidence="2" key="2">
    <citation type="submission" date="2025-08" db="UniProtKB">
        <authorList>
            <consortium name="Ensembl"/>
        </authorList>
    </citation>
    <scope>IDENTIFICATION</scope>
</reference>